<dbReference type="KEGG" id="opf:CBP31_03755"/>
<protein>
    <submittedName>
        <fullName evidence="3">Universal stress protein</fullName>
    </submittedName>
</protein>
<dbReference type="InterPro" id="IPR006016">
    <property type="entry name" value="UspA"/>
</dbReference>
<gene>
    <name evidence="3" type="ORF">CBP31_03755</name>
</gene>
<dbReference type="Pfam" id="PF00582">
    <property type="entry name" value="Usp"/>
    <property type="match status" value="1"/>
</dbReference>
<name>A0A1Y0D3Q3_9GAMM</name>
<dbReference type="PANTHER" id="PTHR46268">
    <property type="entry name" value="STRESS RESPONSE PROTEIN NHAX"/>
    <property type="match status" value="1"/>
</dbReference>
<dbReference type="RefSeq" id="WP_087034936.1">
    <property type="nucleotide sequence ID" value="NZ_CP021377.1"/>
</dbReference>
<organism evidence="3 4">
    <name type="scientific">Oceanisphaera profunda</name>
    <dbReference type="NCBI Taxonomy" id="1416627"/>
    <lineage>
        <taxon>Bacteria</taxon>
        <taxon>Pseudomonadati</taxon>
        <taxon>Pseudomonadota</taxon>
        <taxon>Gammaproteobacteria</taxon>
        <taxon>Aeromonadales</taxon>
        <taxon>Aeromonadaceae</taxon>
        <taxon>Oceanisphaera</taxon>
    </lineage>
</organism>
<sequence length="146" mass="15494">MYKSLLVAIDGSKQSEKALTLACHLARQDDAQVHIVHAPQALQHPAMMTWGIGSVSLDDSREELEVTGNKIVERAIQEASALGVAHVQGHVVRGEPAHAIIQEAQKLGVDVIVLGCRGLGNLEGMALGSISHKVNHSAKCGVITVR</sequence>
<dbReference type="EMBL" id="CP021377">
    <property type="protein sequence ID" value="ART81847.1"/>
    <property type="molecule type" value="Genomic_DNA"/>
</dbReference>
<dbReference type="CDD" id="cd00293">
    <property type="entry name" value="USP-like"/>
    <property type="match status" value="1"/>
</dbReference>
<proteinExistence type="inferred from homology"/>
<comment type="similarity">
    <text evidence="1">Belongs to the universal stress protein A family.</text>
</comment>
<dbReference type="PANTHER" id="PTHR46268:SF6">
    <property type="entry name" value="UNIVERSAL STRESS PROTEIN UP12"/>
    <property type="match status" value="1"/>
</dbReference>
<keyword evidence="4" id="KW-1185">Reference proteome</keyword>
<feature type="domain" description="UspA" evidence="2">
    <location>
        <begin position="1"/>
        <end position="146"/>
    </location>
</feature>
<accession>A0A1Y0D3Q3</accession>
<dbReference type="Gene3D" id="3.40.50.620">
    <property type="entry name" value="HUPs"/>
    <property type="match status" value="1"/>
</dbReference>
<evidence type="ECO:0000313" key="3">
    <source>
        <dbReference type="EMBL" id="ART81847.1"/>
    </source>
</evidence>
<dbReference type="InterPro" id="IPR006015">
    <property type="entry name" value="Universal_stress_UspA"/>
</dbReference>
<reference evidence="3 4" key="1">
    <citation type="journal article" date="2014" name="Int. J. Syst. Evol. Microbiol.">
        <title>Oceanisphaera profunda sp. nov., a marine bacterium isolated from deep-sea sediment, and emended description of the genus Oceanisphaera.</title>
        <authorList>
            <person name="Xu Z."/>
            <person name="Zhang X.Y."/>
            <person name="Su H.N."/>
            <person name="Yu Z.C."/>
            <person name="Liu C."/>
            <person name="Li H."/>
            <person name="Chen X.L."/>
            <person name="Song X.Y."/>
            <person name="Xie B.B."/>
            <person name="Qin Q.L."/>
            <person name="Zhou B.C."/>
            <person name="Shi M."/>
            <person name="Huang Y."/>
            <person name="Zhang Y.Z."/>
        </authorList>
    </citation>
    <scope>NUCLEOTIDE SEQUENCE [LARGE SCALE GENOMIC DNA]</scope>
    <source>
        <strain evidence="3 4">SM1222</strain>
    </source>
</reference>
<dbReference type="Proteomes" id="UP000243937">
    <property type="component" value="Chromosome"/>
</dbReference>
<dbReference type="PRINTS" id="PR01438">
    <property type="entry name" value="UNVRSLSTRESS"/>
</dbReference>
<evidence type="ECO:0000313" key="4">
    <source>
        <dbReference type="Proteomes" id="UP000243937"/>
    </source>
</evidence>
<dbReference type="InterPro" id="IPR014729">
    <property type="entry name" value="Rossmann-like_a/b/a_fold"/>
</dbReference>
<evidence type="ECO:0000256" key="1">
    <source>
        <dbReference type="ARBA" id="ARBA00008791"/>
    </source>
</evidence>
<evidence type="ECO:0000259" key="2">
    <source>
        <dbReference type="Pfam" id="PF00582"/>
    </source>
</evidence>
<dbReference type="SUPFAM" id="SSF52402">
    <property type="entry name" value="Adenine nucleotide alpha hydrolases-like"/>
    <property type="match status" value="1"/>
</dbReference>
<dbReference type="AlphaFoldDB" id="A0A1Y0D3Q3"/>
<dbReference type="OrthoDB" id="5795499at2"/>